<protein>
    <submittedName>
        <fullName evidence="1">Uncharacterized protein</fullName>
    </submittedName>
</protein>
<keyword evidence="2" id="KW-1185">Reference proteome</keyword>
<organism evidence="1 2">
    <name type="scientific">Catharanthus roseus</name>
    <name type="common">Madagascar periwinkle</name>
    <name type="synonym">Vinca rosea</name>
    <dbReference type="NCBI Taxonomy" id="4058"/>
    <lineage>
        <taxon>Eukaryota</taxon>
        <taxon>Viridiplantae</taxon>
        <taxon>Streptophyta</taxon>
        <taxon>Embryophyta</taxon>
        <taxon>Tracheophyta</taxon>
        <taxon>Spermatophyta</taxon>
        <taxon>Magnoliopsida</taxon>
        <taxon>eudicotyledons</taxon>
        <taxon>Gunneridae</taxon>
        <taxon>Pentapetalae</taxon>
        <taxon>asterids</taxon>
        <taxon>lamiids</taxon>
        <taxon>Gentianales</taxon>
        <taxon>Apocynaceae</taxon>
        <taxon>Rauvolfioideae</taxon>
        <taxon>Vinceae</taxon>
        <taxon>Catharanthinae</taxon>
        <taxon>Catharanthus</taxon>
    </lineage>
</organism>
<proteinExistence type="predicted"/>
<reference evidence="2" key="1">
    <citation type="journal article" date="2023" name="Nat. Plants">
        <title>Single-cell RNA sequencing provides a high-resolution roadmap for understanding the multicellular compartmentation of specialized metabolism.</title>
        <authorList>
            <person name="Sun S."/>
            <person name="Shen X."/>
            <person name="Li Y."/>
            <person name="Li Y."/>
            <person name="Wang S."/>
            <person name="Li R."/>
            <person name="Zhang H."/>
            <person name="Shen G."/>
            <person name="Guo B."/>
            <person name="Wei J."/>
            <person name="Xu J."/>
            <person name="St-Pierre B."/>
            <person name="Chen S."/>
            <person name="Sun C."/>
        </authorList>
    </citation>
    <scope>NUCLEOTIDE SEQUENCE [LARGE SCALE GENOMIC DNA]</scope>
</reference>
<dbReference type="EMBL" id="CM044706">
    <property type="protein sequence ID" value="KAI5658516.1"/>
    <property type="molecule type" value="Genomic_DNA"/>
</dbReference>
<dbReference type="Proteomes" id="UP001060085">
    <property type="component" value="Linkage Group LG06"/>
</dbReference>
<gene>
    <name evidence="1" type="ORF">M9H77_27309</name>
</gene>
<evidence type="ECO:0000313" key="2">
    <source>
        <dbReference type="Proteomes" id="UP001060085"/>
    </source>
</evidence>
<accession>A0ACC0AG87</accession>
<comment type="caution">
    <text evidence="1">The sequence shown here is derived from an EMBL/GenBank/DDBJ whole genome shotgun (WGS) entry which is preliminary data.</text>
</comment>
<name>A0ACC0AG87_CATRO</name>
<sequence length="268" mass="30418">MNRTETKKMNTTDSETADGCSDNRGSDTTVMKSGNRNRTIYYYMPLFYYYRSQIEEAKRKAENTNSITNGFFAFNVFQNTIQVSVMAPVARAKQALRVRPLCLRRRTARSVLPAKNSMNPSATGGLKKRPANESPEGSHRKTNRQAVRKKREEDRRSRSRGGSGGTSTNERIRAVSRDIQKLENEYGFKCVKSADIRELAKVCWPERFSFSRPGPKDLAMELCGLFIEKPRHVAMSNWDARNMSEGQIVYGCIDAYASYKIGHKLLTG</sequence>
<evidence type="ECO:0000313" key="1">
    <source>
        <dbReference type="EMBL" id="KAI5658516.1"/>
    </source>
</evidence>